<dbReference type="GO" id="GO:0008270">
    <property type="term" value="F:zinc ion binding"/>
    <property type="evidence" value="ECO:0007669"/>
    <property type="project" value="InterPro"/>
</dbReference>
<keyword evidence="2" id="KW-0479">Metal-binding</keyword>
<dbReference type="InterPro" id="IPR006026">
    <property type="entry name" value="Peptidase_Metallo"/>
</dbReference>
<dbReference type="SUPFAM" id="SSF55486">
    <property type="entry name" value="Metalloproteases ('zincins'), catalytic domain"/>
    <property type="match status" value="1"/>
</dbReference>
<evidence type="ECO:0000256" key="3">
    <source>
        <dbReference type="ARBA" id="ARBA00022801"/>
    </source>
</evidence>
<feature type="domain" description="Peptidase metallopeptidase" evidence="5">
    <location>
        <begin position="33"/>
        <end position="194"/>
    </location>
</feature>
<keyword evidence="7" id="KW-1185">Reference proteome</keyword>
<accession>A0AA96V2U4</accession>
<proteinExistence type="predicted"/>
<keyword evidence="4" id="KW-0862">Zinc</keyword>
<gene>
    <name evidence="6" type="ORF">MsAc7_10460</name>
</gene>
<dbReference type="RefSeq" id="WP_338101862.1">
    <property type="nucleotide sequence ID" value="NZ_CP131060.1"/>
</dbReference>
<dbReference type="GeneID" id="89230154"/>
<keyword evidence="3" id="KW-0378">Hydrolase</keyword>
<evidence type="ECO:0000256" key="1">
    <source>
        <dbReference type="ARBA" id="ARBA00022670"/>
    </source>
</evidence>
<dbReference type="AlphaFoldDB" id="A0AA96V2U4"/>
<evidence type="ECO:0000256" key="2">
    <source>
        <dbReference type="ARBA" id="ARBA00022723"/>
    </source>
</evidence>
<dbReference type="Gene3D" id="3.40.390.10">
    <property type="entry name" value="Collagenase (Catalytic Domain)"/>
    <property type="match status" value="1"/>
</dbReference>
<dbReference type="SMART" id="SM00235">
    <property type="entry name" value="ZnMc"/>
    <property type="match status" value="1"/>
</dbReference>
<sequence length="194" mass="21168">MTTKIRVVLLIAVLIISMTGTAFAYKTTDDSGITNSWNKKPVYVYSGTLPSTWDSSVNSSIGSWSSAGANFSYVKNNPPVNSLDVCIQQSSMANNDTWAQETATSWIVISSTKRQKTGSTINMNTYVNWSTTTICPPKAIDVESVMVHELGHALGLNHEQSNSLYTMYSSTPTGTIYKRSLESDDKNGAKALYP</sequence>
<evidence type="ECO:0000259" key="5">
    <source>
        <dbReference type="SMART" id="SM00235"/>
    </source>
</evidence>
<keyword evidence="1" id="KW-0645">Protease</keyword>
<evidence type="ECO:0000256" key="4">
    <source>
        <dbReference type="ARBA" id="ARBA00022833"/>
    </source>
</evidence>
<dbReference type="GO" id="GO:0031012">
    <property type="term" value="C:extracellular matrix"/>
    <property type="evidence" value="ECO:0007669"/>
    <property type="project" value="InterPro"/>
</dbReference>
<dbReference type="Pfam" id="PF00413">
    <property type="entry name" value="Peptidase_M10"/>
    <property type="match status" value="1"/>
</dbReference>
<evidence type="ECO:0000313" key="6">
    <source>
        <dbReference type="EMBL" id="WNY25494.1"/>
    </source>
</evidence>
<dbReference type="EMBL" id="CP131060">
    <property type="protein sequence ID" value="WNY25494.1"/>
    <property type="molecule type" value="Genomic_DNA"/>
</dbReference>
<organism evidence="6 7">
    <name type="scientific">Methanolapillus millepedarum</name>
    <dbReference type="NCBI Taxonomy" id="3028296"/>
    <lineage>
        <taxon>Archaea</taxon>
        <taxon>Methanobacteriati</taxon>
        <taxon>Methanobacteriota</taxon>
        <taxon>Stenosarchaea group</taxon>
        <taxon>Methanomicrobia</taxon>
        <taxon>Methanosarcinales</taxon>
        <taxon>Methanosarcinaceae</taxon>
        <taxon>Methanolapillus</taxon>
    </lineage>
</organism>
<dbReference type="InterPro" id="IPR001818">
    <property type="entry name" value="Pept_M10_metallopeptidase"/>
</dbReference>
<protein>
    <recommendedName>
        <fullName evidence="5">Peptidase metallopeptidase domain-containing protein</fullName>
    </recommendedName>
</protein>
<name>A0AA96V2U4_9EURY</name>
<reference evidence="6 7" key="1">
    <citation type="submission" date="2023-07" db="EMBL/GenBank/DDBJ databases">
        <title>Closed genoem sequence of Methanosarcinaceae archaeon Ac7.</title>
        <authorList>
            <person name="Poehlein A."/>
            <person name="Protasov E."/>
            <person name="Platt K."/>
            <person name="Reeh H."/>
            <person name="Daniel R."/>
            <person name="Brune A."/>
        </authorList>
    </citation>
    <scope>NUCLEOTIDE SEQUENCE [LARGE SCALE GENOMIC DNA]</scope>
    <source>
        <strain evidence="6 7">Ac7</strain>
    </source>
</reference>
<evidence type="ECO:0000313" key="7">
    <source>
        <dbReference type="Proteomes" id="UP001303587"/>
    </source>
</evidence>
<dbReference type="GO" id="GO:0006508">
    <property type="term" value="P:proteolysis"/>
    <property type="evidence" value="ECO:0007669"/>
    <property type="project" value="UniProtKB-KW"/>
</dbReference>
<dbReference type="InterPro" id="IPR024079">
    <property type="entry name" value="MetalloPept_cat_dom_sf"/>
</dbReference>
<dbReference type="Proteomes" id="UP001303587">
    <property type="component" value="Chromosome"/>
</dbReference>
<dbReference type="GO" id="GO:0004222">
    <property type="term" value="F:metalloendopeptidase activity"/>
    <property type="evidence" value="ECO:0007669"/>
    <property type="project" value="InterPro"/>
</dbReference>